<organism evidence="2 3">
    <name type="scientific">Clytia hemisphaerica</name>
    <dbReference type="NCBI Taxonomy" id="252671"/>
    <lineage>
        <taxon>Eukaryota</taxon>
        <taxon>Metazoa</taxon>
        <taxon>Cnidaria</taxon>
        <taxon>Hydrozoa</taxon>
        <taxon>Hydroidolina</taxon>
        <taxon>Leptothecata</taxon>
        <taxon>Obeliida</taxon>
        <taxon>Clytiidae</taxon>
        <taxon>Clytia</taxon>
    </lineage>
</organism>
<dbReference type="InterPro" id="IPR002509">
    <property type="entry name" value="NODB_dom"/>
</dbReference>
<evidence type="ECO:0000259" key="1">
    <source>
        <dbReference type="PROSITE" id="PS51677"/>
    </source>
</evidence>
<feature type="domain" description="NodB homology" evidence="1">
    <location>
        <begin position="52"/>
        <end position="189"/>
    </location>
</feature>
<dbReference type="Proteomes" id="UP000594262">
    <property type="component" value="Unplaced"/>
</dbReference>
<dbReference type="SUPFAM" id="SSF88713">
    <property type="entry name" value="Glycoside hydrolase/deacetylase"/>
    <property type="match status" value="1"/>
</dbReference>
<accession>A0A7M5V0B3</accession>
<dbReference type="GO" id="GO:0016810">
    <property type="term" value="F:hydrolase activity, acting on carbon-nitrogen (but not peptide) bonds"/>
    <property type="evidence" value="ECO:0007669"/>
    <property type="project" value="InterPro"/>
</dbReference>
<evidence type="ECO:0000313" key="2">
    <source>
        <dbReference type="EnsemblMetazoa" id="CLYHEMP001349.1"/>
    </source>
</evidence>
<dbReference type="PROSITE" id="PS51677">
    <property type="entry name" value="NODB"/>
    <property type="match status" value="1"/>
</dbReference>
<protein>
    <recommendedName>
        <fullName evidence="1">NodB homology domain-containing protein</fullName>
    </recommendedName>
</protein>
<dbReference type="Gene3D" id="3.20.20.370">
    <property type="entry name" value="Glycoside hydrolase/deacetylase"/>
    <property type="match status" value="1"/>
</dbReference>
<dbReference type="PANTHER" id="PTHR45985:SF8">
    <property type="entry name" value="CHITIN DEACETYLASE-LIKE 9, ISOFORM A"/>
    <property type="match status" value="1"/>
</dbReference>
<dbReference type="InterPro" id="IPR011330">
    <property type="entry name" value="Glyco_hydro/deAcase_b/a-brl"/>
</dbReference>
<proteinExistence type="predicted"/>
<name>A0A7M5V0B3_9CNID</name>
<dbReference type="EnsemblMetazoa" id="CLYHEMT001349.1">
    <property type="protein sequence ID" value="CLYHEMP001349.1"/>
    <property type="gene ID" value="CLYHEMG001349"/>
</dbReference>
<dbReference type="PANTHER" id="PTHR45985">
    <property type="match status" value="1"/>
</dbReference>
<dbReference type="InterPro" id="IPR052740">
    <property type="entry name" value="CE4"/>
</dbReference>
<dbReference type="OrthoDB" id="6021972at2759"/>
<keyword evidence="3" id="KW-1185">Reference proteome</keyword>
<dbReference type="AlphaFoldDB" id="A0A7M5V0B3"/>
<sequence>MTTKMRTTMKMTTSTTTTQMMQEDCPMCKSIENCRCLSYKTPGRLPRNQTPKIVMLTFDDNVNGVNNMLFKELLDGRLNPNKCPITTTFFVSDIGTNYAIVKNLHMKGHEMAVHTISHRTPSTWWKNAAEEELVEEIVGMKKKLEKAGIDNVVGYRNPFLQTAGDRTFKVLYENGFLYDSTLPAHNGKP</sequence>
<dbReference type="Pfam" id="PF01522">
    <property type="entry name" value="Polysacc_deac_1"/>
    <property type="match status" value="1"/>
</dbReference>
<reference evidence="2" key="1">
    <citation type="submission" date="2021-01" db="UniProtKB">
        <authorList>
            <consortium name="EnsemblMetazoa"/>
        </authorList>
    </citation>
    <scope>IDENTIFICATION</scope>
</reference>
<dbReference type="GO" id="GO:0005975">
    <property type="term" value="P:carbohydrate metabolic process"/>
    <property type="evidence" value="ECO:0007669"/>
    <property type="project" value="InterPro"/>
</dbReference>
<evidence type="ECO:0000313" key="3">
    <source>
        <dbReference type="Proteomes" id="UP000594262"/>
    </source>
</evidence>